<keyword evidence="11" id="KW-1185">Reference proteome</keyword>
<evidence type="ECO:0000256" key="2">
    <source>
        <dbReference type="ARBA" id="ARBA00004613"/>
    </source>
</evidence>
<dbReference type="PANTHER" id="PTHR30033">
    <property type="entry name" value="FLAGELLAR HOOK-ASSOCIATED PROTEIN 1"/>
    <property type="match status" value="1"/>
</dbReference>
<dbReference type="GO" id="GO:0005576">
    <property type="term" value="C:extracellular region"/>
    <property type="evidence" value="ECO:0007669"/>
    <property type="project" value="UniProtKB-SubCell"/>
</dbReference>
<evidence type="ECO:0000259" key="8">
    <source>
        <dbReference type="Pfam" id="PF06429"/>
    </source>
</evidence>
<dbReference type="Pfam" id="PF00460">
    <property type="entry name" value="Flg_bb_rod"/>
    <property type="match status" value="1"/>
</dbReference>
<keyword evidence="10" id="KW-0966">Cell projection</keyword>
<dbReference type="SUPFAM" id="SSF64518">
    <property type="entry name" value="Phase 1 flagellin"/>
    <property type="match status" value="2"/>
</dbReference>
<dbReference type="NCBIfam" id="TIGR02492">
    <property type="entry name" value="flgK_ends"/>
    <property type="match status" value="1"/>
</dbReference>
<proteinExistence type="inferred from homology"/>
<dbReference type="GO" id="GO:0009424">
    <property type="term" value="C:bacterial-type flagellum hook"/>
    <property type="evidence" value="ECO:0007669"/>
    <property type="project" value="InterPro"/>
</dbReference>
<evidence type="ECO:0000256" key="1">
    <source>
        <dbReference type="ARBA" id="ARBA00004365"/>
    </source>
</evidence>
<dbReference type="Proteomes" id="UP000198611">
    <property type="component" value="Unassembled WGS sequence"/>
</dbReference>
<dbReference type="InterPro" id="IPR002371">
    <property type="entry name" value="FlgK"/>
</dbReference>
<accession>A0A1I1WC90</accession>
<dbReference type="RefSeq" id="WP_093429226.1">
    <property type="nucleotide sequence ID" value="NZ_FOMJ01000013.1"/>
</dbReference>
<keyword evidence="10" id="KW-0282">Flagellum</keyword>
<dbReference type="InterPro" id="IPR010930">
    <property type="entry name" value="Flg_bb/hook_C_dom"/>
</dbReference>
<evidence type="ECO:0000256" key="6">
    <source>
        <dbReference type="ARBA" id="ARBA00023143"/>
    </source>
</evidence>
<dbReference type="GO" id="GO:0005198">
    <property type="term" value="F:structural molecule activity"/>
    <property type="evidence" value="ECO:0007669"/>
    <property type="project" value="InterPro"/>
</dbReference>
<comment type="similarity">
    <text evidence="3">Belongs to the flagella basal body rod proteins family.</text>
</comment>
<gene>
    <name evidence="10" type="ORF">SAMN05660831_02621</name>
</gene>
<feature type="domain" description="Flagellar basal-body/hook protein C-terminal" evidence="8">
    <location>
        <begin position="631"/>
        <end position="669"/>
    </location>
</feature>
<dbReference type="OrthoDB" id="9802553at2"/>
<evidence type="ECO:0000256" key="4">
    <source>
        <dbReference type="ARBA" id="ARBA00016244"/>
    </source>
</evidence>
<feature type="domain" description="Flagellar hook-associated protein FlgK helical" evidence="9">
    <location>
        <begin position="95"/>
        <end position="328"/>
    </location>
</feature>
<evidence type="ECO:0000259" key="7">
    <source>
        <dbReference type="Pfam" id="PF00460"/>
    </source>
</evidence>
<reference evidence="10 11" key="1">
    <citation type="submission" date="2016-10" db="EMBL/GenBank/DDBJ databases">
        <authorList>
            <person name="de Groot N.N."/>
        </authorList>
    </citation>
    <scope>NUCLEOTIDE SEQUENCE [LARGE SCALE GENOMIC DNA]</scope>
    <source>
        <strain evidence="10 11">HL3</strain>
    </source>
</reference>
<dbReference type="Pfam" id="PF22638">
    <property type="entry name" value="FlgK_D1"/>
    <property type="match status" value="1"/>
</dbReference>
<dbReference type="AlphaFoldDB" id="A0A1I1WC90"/>
<protein>
    <recommendedName>
        <fullName evidence="4">Flagellar hook-associated protein 1</fullName>
    </recommendedName>
</protein>
<evidence type="ECO:0000259" key="9">
    <source>
        <dbReference type="Pfam" id="PF22638"/>
    </source>
</evidence>
<comment type="subcellular location">
    <subcellularLocation>
        <location evidence="1">Bacterial flagellum</location>
    </subcellularLocation>
    <subcellularLocation>
        <location evidence="2">Secreted</location>
    </subcellularLocation>
</comment>
<evidence type="ECO:0000256" key="5">
    <source>
        <dbReference type="ARBA" id="ARBA00022525"/>
    </source>
</evidence>
<evidence type="ECO:0000313" key="11">
    <source>
        <dbReference type="Proteomes" id="UP000198611"/>
    </source>
</evidence>
<sequence>MASGNPLNIGTSGLLASQRALATISHNVSNVNTEGYSRQESIITSRNPTYTGAGFQGNGADVTNVRRMADEFLTKQLEMRTSEANYQESYHKYASRVDNLLADPEAGLDPAISSFFDANQGVADDPSAVSAREVLLSNGETLTERFQTMYRQLETLEEQVNTELSDGVQRANALGEEIAALNEQIATVQGSASGNKPNDLLDQREKLIKDLSELVEVQTVEQDNQAVNVYIGKGQSLVSNFQAKPMEIIPNQYDSSRNEIGYRQADSVVNVTDLIDGGKLGSVKDFRQEILDPAINSLGRVAYGMAENYNAQHRQGMNLNGELGGDFFDIEKEPVKPNPDNSAGAPTVQFEITDASQLTDRDYRLVGTGGSGFRLLDDKTNEELASGIAAGSDVTVDGVTFSVGAGSDNAGDSYLIQPTRAGGRTIEMAANMDEAAKVAAASPVRVESSTDNRGDAQLSEAEVYNTNGGAVGSGDGEAFSTSKQLNPPLEIRITGEISDTEYDIEIENLDTNNTVTGTYDSTTGMDVIDHFETNNGDGYNDLGYDVRLSGDPGLGDTYSIEYNQGGVSDNSNMLQLANLQTDKTMLDGEADFQETYSSLVTDVGTRTAQAETGMDAKDKLLTQAREARESVSGVNLDEEAAEMMKFQQSYQAASRVISASQSMFDSLISIIR</sequence>
<name>A0A1I1WC90_9GAMM</name>
<keyword evidence="6" id="KW-0975">Bacterial flagellum</keyword>
<dbReference type="STRING" id="1123397.SAMN05660831_02621"/>
<evidence type="ECO:0000256" key="3">
    <source>
        <dbReference type="ARBA" id="ARBA00009677"/>
    </source>
</evidence>
<organism evidence="10 11">
    <name type="scientific">Thiohalospira halophila DSM 15071</name>
    <dbReference type="NCBI Taxonomy" id="1123397"/>
    <lineage>
        <taxon>Bacteria</taxon>
        <taxon>Pseudomonadati</taxon>
        <taxon>Pseudomonadota</taxon>
        <taxon>Gammaproteobacteria</taxon>
        <taxon>Thiohalospirales</taxon>
        <taxon>Thiohalospiraceae</taxon>
        <taxon>Thiohalospira</taxon>
    </lineage>
</organism>
<dbReference type="PRINTS" id="PR01005">
    <property type="entry name" value="FLGHOOKAP1"/>
</dbReference>
<keyword evidence="10" id="KW-0969">Cilium</keyword>
<feature type="domain" description="Flagellar basal body rod protein N-terminal" evidence="7">
    <location>
        <begin position="7"/>
        <end position="36"/>
    </location>
</feature>
<dbReference type="PANTHER" id="PTHR30033:SF1">
    <property type="entry name" value="FLAGELLAR HOOK-ASSOCIATED PROTEIN 1"/>
    <property type="match status" value="1"/>
</dbReference>
<dbReference type="InterPro" id="IPR001444">
    <property type="entry name" value="Flag_bb_rod_N"/>
</dbReference>
<dbReference type="EMBL" id="FOMJ01000013">
    <property type="protein sequence ID" value="SFD92712.1"/>
    <property type="molecule type" value="Genomic_DNA"/>
</dbReference>
<evidence type="ECO:0000313" key="10">
    <source>
        <dbReference type="EMBL" id="SFD92712.1"/>
    </source>
</evidence>
<keyword evidence="5" id="KW-0964">Secreted</keyword>
<dbReference type="Pfam" id="PF06429">
    <property type="entry name" value="Flg_bbr_C"/>
    <property type="match status" value="1"/>
</dbReference>
<dbReference type="InterPro" id="IPR053927">
    <property type="entry name" value="FlgK_helical"/>
</dbReference>
<dbReference type="GO" id="GO:0044780">
    <property type="term" value="P:bacterial-type flagellum assembly"/>
    <property type="evidence" value="ECO:0007669"/>
    <property type="project" value="InterPro"/>
</dbReference>